<sequence length="178" mass="19735">MVLGRRGQALPGYPVTLMLKLTRSGAADTVVTAFPKIGGCLPSTKFPSSSKVGWGMLNLTESDDAKKTADDVVRDIVMETLDFEVAISTPDGSSSYLQVFAAEINFFSEVTRCHDTFEAALGNVIRIFPYAITRDTELFVQIDDIINEIHMILRVQQDQDHICVVVRRGQKEMAYQAE</sequence>
<evidence type="ECO:0000313" key="1">
    <source>
        <dbReference type="EMBL" id="KAK4118260.1"/>
    </source>
</evidence>
<organism evidence="1 2">
    <name type="scientific">Parathielavia appendiculata</name>
    <dbReference type="NCBI Taxonomy" id="2587402"/>
    <lineage>
        <taxon>Eukaryota</taxon>
        <taxon>Fungi</taxon>
        <taxon>Dikarya</taxon>
        <taxon>Ascomycota</taxon>
        <taxon>Pezizomycotina</taxon>
        <taxon>Sordariomycetes</taxon>
        <taxon>Sordariomycetidae</taxon>
        <taxon>Sordariales</taxon>
        <taxon>Chaetomiaceae</taxon>
        <taxon>Parathielavia</taxon>
    </lineage>
</organism>
<name>A0AAN6TPI5_9PEZI</name>
<comment type="caution">
    <text evidence="1">The sequence shown here is derived from an EMBL/GenBank/DDBJ whole genome shotgun (WGS) entry which is preliminary data.</text>
</comment>
<proteinExistence type="predicted"/>
<reference evidence="1" key="2">
    <citation type="submission" date="2023-05" db="EMBL/GenBank/DDBJ databases">
        <authorList>
            <consortium name="Lawrence Berkeley National Laboratory"/>
            <person name="Steindorff A."/>
            <person name="Hensen N."/>
            <person name="Bonometti L."/>
            <person name="Westerberg I."/>
            <person name="Brannstrom I.O."/>
            <person name="Guillou S."/>
            <person name="Cros-Aarteil S."/>
            <person name="Calhoun S."/>
            <person name="Haridas S."/>
            <person name="Kuo A."/>
            <person name="Mondo S."/>
            <person name="Pangilinan J."/>
            <person name="Riley R."/>
            <person name="Labutti K."/>
            <person name="Andreopoulos B."/>
            <person name="Lipzen A."/>
            <person name="Chen C."/>
            <person name="Yanf M."/>
            <person name="Daum C."/>
            <person name="Ng V."/>
            <person name="Clum A."/>
            <person name="Ohm R."/>
            <person name="Martin F."/>
            <person name="Silar P."/>
            <person name="Natvig D."/>
            <person name="Lalanne C."/>
            <person name="Gautier V."/>
            <person name="Ament-Velasquez S.L."/>
            <person name="Kruys A."/>
            <person name="Hutchinson M.I."/>
            <person name="Powell A.J."/>
            <person name="Barry K."/>
            <person name="Miller A.N."/>
            <person name="Grigoriev I.V."/>
            <person name="Debuchy R."/>
            <person name="Gladieux P."/>
            <person name="Thoren M.H."/>
            <person name="Johannesson H."/>
        </authorList>
    </citation>
    <scope>NUCLEOTIDE SEQUENCE</scope>
    <source>
        <strain evidence="1">CBS 731.68</strain>
    </source>
</reference>
<evidence type="ECO:0000313" key="2">
    <source>
        <dbReference type="Proteomes" id="UP001302602"/>
    </source>
</evidence>
<dbReference type="EMBL" id="MU853275">
    <property type="protein sequence ID" value="KAK4118260.1"/>
    <property type="molecule type" value="Genomic_DNA"/>
</dbReference>
<reference evidence="1" key="1">
    <citation type="journal article" date="2023" name="Mol. Phylogenet. Evol.">
        <title>Genome-scale phylogeny and comparative genomics of the fungal order Sordariales.</title>
        <authorList>
            <person name="Hensen N."/>
            <person name="Bonometti L."/>
            <person name="Westerberg I."/>
            <person name="Brannstrom I.O."/>
            <person name="Guillou S."/>
            <person name="Cros-Aarteil S."/>
            <person name="Calhoun S."/>
            <person name="Haridas S."/>
            <person name="Kuo A."/>
            <person name="Mondo S."/>
            <person name="Pangilinan J."/>
            <person name="Riley R."/>
            <person name="LaButti K."/>
            <person name="Andreopoulos B."/>
            <person name="Lipzen A."/>
            <person name="Chen C."/>
            <person name="Yan M."/>
            <person name="Daum C."/>
            <person name="Ng V."/>
            <person name="Clum A."/>
            <person name="Steindorff A."/>
            <person name="Ohm R.A."/>
            <person name="Martin F."/>
            <person name="Silar P."/>
            <person name="Natvig D.O."/>
            <person name="Lalanne C."/>
            <person name="Gautier V."/>
            <person name="Ament-Velasquez S.L."/>
            <person name="Kruys A."/>
            <person name="Hutchinson M.I."/>
            <person name="Powell A.J."/>
            <person name="Barry K."/>
            <person name="Miller A.N."/>
            <person name="Grigoriev I.V."/>
            <person name="Debuchy R."/>
            <person name="Gladieux P."/>
            <person name="Hiltunen Thoren M."/>
            <person name="Johannesson H."/>
        </authorList>
    </citation>
    <scope>NUCLEOTIDE SEQUENCE</scope>
    <source>
        <strain evidence="1">CBS 731.68</strain>
    </source>
</reference>
<dbReference type="AlphaFoldDB" id="A0AAN6TPI5"/>
<protein>
    <submittedName>
        <fullName evidence="1">Uncharacterized protein</fullName>
    </submittedName>
</protein>
<dbReference type="GeneID" id="87833535"/>
<keyword evidence="2" id="KW-1185">Reference proteome</keyword>
<gene>
    <name evidence="1" type="ORF">N657DRAFT_685357</name>
</gene>
<dbReference type="RefSeq" id="XP_062642033.1">
    <property type="nucleotide sequence ID" value="XM_062796767.1"/>
</dbReference>
<dbReference type="Proteomes" id="UP001302602">
    <property type="component" value="Unassembled WGS sequence"/>
</dbReference>
<accession>A0AAN6TPI5</accession>